<accession>A0A377PS07</accession>
<keyword evidence="4" id="KW-1133">Transmembrane helix</keyword>
<comment type="subcellular location">
    <subcellularLocation>
        <location evidence="1">Membrane</location>
    </subcellularLocation>
</comment>
<dbReference type="Gene3D" id="3.90.1310.10">
    <property type="entry name" value="Penicillin-binding protein 2a (Domain 2)"/>
    <property type="match status" value="1"/>
</dbReference>
<dbReference type="InterPro" id="IPR001460">
    <property type="entry name" value="PCN-bd_Tpept"/>
</dbReference>
<reference evidence="6 7" key="1">
    <citation type="submission" date="2018-06" db="EMBL/GenBank/DDBJ databases">
        <authorList>
            <consortium name="Pathogen Informatics"/>
            <person name="Doyle S."/>
        </authorList>
    </citation>
    <scope>NUCLEOTIDE SEQUENCE [LARGE SCALE GENOMIC DNA]</scope>
    <source>
        <strain evidence="6 7">NCTC12714</strain>
    </source>
</reference>
<evidence type="ECO:0000259" key="5">
    <source>
        <dbReference type="Pfam" id="PF00905"/>
    </source>
</evidence>
<dbReference type="GO" id="GO:0008658">
    <property type="term" value="F:penicillin binding"/>
    <property type="evidence" value="ECO:0007669"/>
    <property type="project" value="InterPro"/>
</dbReference>
<evidence type="ECO:0000313" key="7">
    <source>
        <dbReference type="Proteomes" id="UP000255139"/>
    </source>
</evidence>
<dbReference type="GO" id="GO:0005886">
    <property type="term" value="C:plasma membrane"/>
    <property type="evidence" value="ECO:0007669"/>
    <property type="project" value="TreeGrafter"/>
</dbReference>
<dbReference type="Pfam" id="PF00905">
    <property type="entry name" value="Transpeptidase"/>
    <property type="match status" value="1"/>
</dbReference>
<evidence type="ECO:0000256" key="4">
    <source>
        <dbReference type="SAM" id="Phobius"/>
    </source>
</evidence>
<gene>
    <name evidence="6" type="primary">pbpB</name>
    <name evidence="6" type="ORF">NCTC12714_00200</name>
</gene>
<name>A0A377PS07_9HELI</name>
<evidence type="ECO:0000256" key="1">
    <source>
        <dbReference type="ARBA" id="ARBA00004370"/>
    </source>
</evidence>
<proteinExistence type="predicted"/>
<dbReference type="RefSeq" id="WP_233708863.1">
    <property type="nucleotide sequence ID" value="NZ_FZML01000017.1"/>
</dbReference>
<keyword evidence="7" id="KW-1185">Reference proteome</keyword>
<sequence>MQGRDINDRESVNRPNVADSKKLSNEKKSSSDSFSKGIFSLRNDSSLSSPLNHNQTRSVTSSSYKSSDELESNIQKKLAFMANSIQSNSSQSPKFAMADNNQSNNSIRRVVNKSSTSSISTSLSTNNVSDSNISLNLHAQQNEGKIPLKRVSNAGQNISQSDSIDSIMLDNIQENYQFSPNFKKHTKDSKKKQQINIIKQDYTNQDQVSEIAESFKAGRLFIVLGVFILSFTVFLFAVYAKIIFQPPAMEPYNKKSRDYPWSAKTDIDIAMRGQISSLDDYIVASSHKLYKIAIYAPSIYEEKKELLISLVNLYANLNSNSIRFSLSKGGNVVLTSNANSLVAANLRILNQKLSMLSVYKKCTFSYINKSSINDSEIQTMIAHAQVVRQKKRESALDSRILRTLDNLEQGNIPQSQAMQELNIALVDYKNKSIDLSKECYTPIFTYNSDVRDGAVTRVERGLDITVSQVEREYPFNELMQPLLGFTNYTKRTIDGRLFDDKLRFVAQSGIEKYRDGILSPKRDGRVTGLADRSGNIILNNNSQSNEREDGFNIKLTIPLSFQAKLQSIVEVANKQYKTQQIVAGIMDPSTGEILALASSSTFNPNRGQRSKNITTAMRVAAAERSFEPGSTIKPLVFSYLIDNKKINLSERIDLNDGIYKLRTFTIRDSTPLKSATPEYILIKSSNIGMTKLTKNLSGAQMRELFETFGVGQATGVDIANEATGLLPKANILSREVEKGAASYGYGLRMSFMQLLRGYAVFNNGGFLVSPHITKYFISPNDKILYPSLEEPRQVISEQTANFMQNLLQRVVREGTAKNADVEGLIIGGKTGTAREKEGGETIYNGSFFGYASDGTKTYTIGVVAYGSQASEDYYAGQTAAPIFARVAQLLADEGYLKIDK</sequence>
<dbReference type="SUPFAM" id="SSF56601">
    <property type="entry name" value="beta-lactamase/transpeptidase-like"/>
    <property type="match status" value="1"/>
</dbReference>
<feature type="compositionally biased region" description="Polar residues" evidence="3">
    <location>
        <begin position="42"/>
        <end position="57"/>
    </location>
</feature>
<keyword evidence="2 4" id="KW-0472">Membrane</keyword>
<feature type="compositionally biased region" description="Polar residues" evidence="3">
    <location>
        <begin position="89"/>
        <end position="107"/>
    </location>
</feature>
<dbReference type="PANTHER" id="PTHR30627:SF1">
    <property type="entry name" value="PEPTIDOGLYCAN D,D-TRANSPEPTIDASE FTSI"/>
    <property type="match status" value="1"/>
</dbReference>
<dbReference type="SUPFAM" id="SSF56519">
    <property type="entry name" value="Penicillin binding protein dimerisation domain"/>
    <property type="match status" value="1"/>
</dbReference>
<evidence type="ECO:0000256" key="3">
    <source>
        <dbReference type="SAM" id="MobiDB-lite"/>
    </source>
</evidence>
<evidence type="ECO:0000256" key="2">
    <source>
        <dbReference type="ARBA" id="ARBA00023136"/>
    </source>
</evidence>
<feature type="compositionally biased region" description="Low complexity" evidence="3">
    <location>
        <begin position="112"/>
        <end position="126"/>
    </location>
</feature>
<dbReference type="InterPro" id="IPR050515">
    <property type="entry name" value="Beta-lactam/transpept"/>
</dbReference>
<feature type="region of interest" description="Disordered" evidence="3">
    <location>
        <begin position="89"/>
        <end position="126"/>
    </location>
</feature>
<dbReference type="Gene3D" id="3.40.710.10">
    <property type="entry name" value="DD-peptidase/beta-lactamase superfamily"/>
    <property type="match status" value="1"/>
</dbReference>
<dbReference type="GO" id="GO:0071555">
    <property type="term" value="P:cell wall organization"/>
    <property type="evidence" value="ECO:0007669"/>
    <property type="project" value="TreeGrafter"/>
</dbReference>
<dbReference type="PANTHER" id="PTHR30627">
    <property type="entry name" value="PEPTIDOGLYCAN D,D-TRANSPEPTIDASE"/>
    <property type="match status" value="1"/>
</dbReference>
<dbReference type="InterPro" id="IPR012338">
    <property type="entry name" value="Beta-lactam/transpept-like"/>
</dbReference>
<dbReference type="InterPro" id="IPR036138">
    <property type="entry name" value="PBP_dimer_sf"/>
</dbReference>
<dbReference type="Proteomes" id="UP000255139">
    <property type="component" value="Unassembled WGS sequence"/>
</dbReference>
<feature type="region of interest" description="Disordered" evidence="3">
    <location>
        <begin position="1"/>
        <end position="68"/>
    </location>
</feature>
<organism evidence="6 7">
    <name type="scientific">Helicobacter muridarum</name>
    <dbReference type="NCBI Taxonomy" id="216"/>
    <lineage>
        <taxon>Bacteria</taxon>
        <taxon>Pseudomonadati</taxon>
        <taxon>Campylobacterota</taxon>
        <taxon>Epsilonproteobacteria</taxon>
        <taxon>Campylobacterales</taxon>
        <taxon>Helicobacteraceae</taxon>
        <taxon>Helicobacter</taxon>
    </lineage>
</organism>
<feature type="compositionally biased region" description="Basic and acidic residues" evidence="3">
    <location>
        <begin position="19"/>
        <end position="30"/>
    </location>
</feature>
<feature type="transmembrane region" description="Helical" evidence="4">
    <location>
        <begin position="220"/>
        <end position="240"/>
    </location>
</feature>
<evidence type="ECO:0000313" key="6">
    <source>
        <dbReference type="EMBL" id="STQ85415.1"/>
    </source>
</evidence>
<feature type="domain" description="Penicillin-binding protein transpeptidase" evidence="5">
    <location>
        <begin position="582"/>
        <end position="886"/>
    </location>
</feature>
<feature type="compositionally biased region" description="Basic and acidic residues" evidence="3">
    <location>
        <begin position="1"/>
        <end position="12"/>
    </location>
</feature>
<keyword evidence="4" id="KW-0812">Transmembrane</keyword>
<dbReference type="EMBL" id="UGJE01000002">
    <property type="protein sequence ID" value="STQ85415.1"/>
    <property type="molecule type" value="Genomic_DNA"/>
</dbReference>
<protein>
    <submittedName>
        <fullName evidence="6">Penicillin-binding protein</fullName>
    </submittedName>
</protein>
<dbReference type="AlphaFoldDB" id="A0A377PS07"/>
<dbReference type="Gene3D" id="3.30.450.330">
    <property type="match status" value="1"/>
</dbReference>